<protein>
    <submittedName>
        <fullName evidence="1">Uncharacterized protein</fullName>
    </submittedName>
</protein>
<evidence type="ECO:0000313" key="2">
    <source>
        <dbReference type="Proteomes" id="UP001634394"/>
    </source>
</evidence>
<keyword evidence="2" id="KW-1185">Reference proteome</keyword>
<gene>
    <name evidence="1" type="ORF">ACJMK2_024052</name>
</gene>
<reference evidence="1 2" key="1">
    <citation type="submission" date="2024-11" db="EMBL/GenBank/DDBJ databases">
        <title>Chromosome-level genome assembly of the freshwater bivalve Anodonta woodiana.</title>
        <authorList>
            <person name="Chen X."/>
        </authorList>
    </citation>
    <scope>NUCLEOTIDE SEQUENCE [LARGE SCALE GENOMIC DNA]</scope>
    <source>
        <strain evidence="1">MN2024</strain>
        <tissue evidence="1">Gills</tissue>
    </source>
</reference>
<proteinExistence type="predicted"/>
<dbReference type="AlphaFoldDB" id="A0ABD3T755"/>
<comment type="caution">
    <text evidence="1">The sequence shown here is derived from an EMBL/GenBank/DDBJ whole genome shotgun (WGS) entry which is preliminary data.</text>
</comment>
<accession>A0ABD3T755</accession>
<dbReference type="EMBL" id="JBJQND010000019">
    <property type="protein sequence ID" value="KAL3832405.1"/>
    <property type="molecule type" value="Genomic_DNA"/>
</dbReference>
<sequence>MAAIEDGLPVYASGLPNEARSRYMQKLNCIKDYKGLPDPYNLKCGWMSDPSIWPYLTFGDIYCFLADNTREEEKTHTKCICQI</sequence>
<evidence type="ECO:0000313" key="1">
    <source>
        <dbReference type="EMBL" id="KAL3832405.1"/>
    </source>
</evidence>
<name>A0ABD3T755_SINWO</name>
<dbReference type="Proteomes" id="UP001634394">
    <property type="component" value="Unassembled WGS sequence"/>
</dbReference>
<organism evidence="1 2">
    <name type="scientific">Sinanodonta woodiana</name>
    <name type="common">Chinese pond mussel</name>
    <name type="synonym">Anodonta woodiana</name>
    <dbReference type="NCBI Taxonomy" id="1069815"/>
    <lineage>
        <taxon>Eukaryota</taxon>
        <taxon>Metazoa</taxon>
        <taxon>Spiralia</taxon>
        <taxon>Lophotrochozoa</taxon>
        <taxon>Mollusca</taxon>
        <taxon>Bivalvia</taxon>
        <taxon>Autobranchia</taxon>
        <taxon>Heteroconchia</taxon>
        <taxon>Palaeoheterodonta</taxon>
        <taxon>Unionida</taxon>
        <taxon>Unionoidea</taxon>
        <taxon>Unionidae</taxon>
        <taxon>Unioninae</taxon>
        <taxon>Sinanodonta</taxon>
    </lineage>
</organism>